<dbReference type="Proteomes" id="UP000552836">
    <property type="component" value="Unassembled WGS sequence"/>
</dbReference>
<sequence>MDDWLSLVLIIAALVVLALVTFSVAQRRHIAKKRRR</sequence>
<keyword evidence="1" id="KW-0472">Membrane</keyword>
<proteinExistence type="predicted"/>
<comment type="caution">
    <text evidence="2">The sequence shown here is derived from an EMBL/GenBank/DDBJ whole genome shotgun (WGS) entry which is preliminary data.</text>
</comment>
<name>A0A846LGG3_9ACTN</name>
<evidence type="ECO:0000313" key="2">
    <source>
        <dbReference type="EMBL" id="NIH65694.1"/>
    </source>
</evidence>
<dbReference type="EMBL" id="JAAMPA010000001">
    <property type="protein sequence ID" value="NIH65694.1"/>
    <property type="molecule type" value="Genomic_DNA"/>
</dbReference>
<evidence type="ECO:0000313" key="3">
    <source>
        <dbReference type="Proteomes" id="UP000552836"/>
    </source>
</evidence>
<reference evidence="2 3" key="1">
    <citation type="submission" date="2020-02" db="EMBL/GenBank/DDBJ databases">
        <title>Sequencing the genomes of 1000 actinobacteria strains.</title>
        <authorList>
            <person name="Klenk H.-P."/>
        </authorList>
    </citation>
    <scope>NUCLEOTIDE SEQUENCE [LARGE SCALE GENOMIC DNA]</scope>
    <source>
        <strain evidence="2 3">DSM 45201</strain>
    </source>
</reference>
<organism evidence="2 3">
    <name type="scientific">Modestobacter marinus</name>
    <dbReference type="NCBI Taxonomy" id="477641"/>
    <lineage>
        <taxon>Bacteria</taxon>
        <taxon>Bacillati</taxon>
        <taxon>Actinomycetota</taxon>
        <taxon>Actinomycetes</taxon>
        <taxon>Geodermatophilales</taxon>
        <taxon>Geodermatophilaceae</taxon>
        <taxon>Modestobacter</taxon>
    </lineage>
</organism>
<gene>
    <name evidence="2" type="ORF">FB380_000140</name>
</gene>
<keyword evidence="1" id="KW-1133">Transmembrane helix</keyword>
<evidence type="ECO:0000256" key="1">
    <source>
        <dbReference type="SAM" id="Phobius"/>
    </source>
</evidence>
<accession>A0A846LGG3</accession>
<dbReference type="AlphaFoldDB" id="A0A846LGG3"/>
<feature type="transmembrane region" description="Helical" evidence="1">
    <location>
        <begin position="6"/>
        <end position="25"/>
    </location>
</feature>
<protein>
    <submittedName>
        <fullName evidence="2">Heme exporter protein D</fullName>
    </submittedName>
</protein>
<keyword evidence="1" id="KW-0812">Transmembrane</keyword>